<keyword evidence="1" id="KW-0175">Coiled coil</keyword>
<sequence>IRLNLDTDVYAVFDPTNDLITDLKDKISELEEENIELQRQIDVLEED</sequence>
<dbReference type="EMBL" id="LAZR01043596">
    <property type="protein sequence ID" value="KKL06703.1"/>
    <property type="molecule type" value="Genomic_DNA"/>
</dbReference>
<accession>A0A0F9D3N7</accession>
<protein>
    <submittedName>
        <fullName evidence="2">Uncharacterized protein</fullName>
    </submittedName>
</protein>
<organism evidence="2">
    <name type="scientific">marine sediment metagenome</name>
    <dbReference type="NCBI Taxonomy" id="412755"/>
    <lineage>
        <taxon>unclassified sequences</taxon>
        <taxon>metagenomes</taxon>
        <taxon>ecological metagenomes</taxon>
    </lineage>
</organism>
<proteinExistence type="predicted"/>
<feature type="non-terminal residue" evidence="2">
    <location>
        <position position="1"/>
    </location>
</feature>
<name>A0A0F9D3N7_9ZZZZ</name>
<reference evidence="2" key="1">
    <citation type="journal article" date="2015" name="Nature">
        <title>Complex archaea that bridge the gap between prokaryotes and eukaryotes.</title>
        <authorList>
            <person name="Spang A."/>
            <person name="Saw J.H."/>
            <person name="Jorgensen S.L."/>
            <person name="Zaremba-Niedzwiedzka K."/>
            <person name="Martijn J."/>
            <person name="Lind A.E."/>
            <person name="van Eijk R."/>
            <person name="Schleper C."/>
            <person name="Guy L."/>
            <person name="Ettema T.J."/>
        </authorList>
    </citation>
    <scope>NUCLEOTIDE SEQUENCE</scope>
</reference>
<evidence type="ECO:0000256" key="1">
    <source>
        <dbReference type="SAM" id="Coils"/>
    </source>
</evidence>
<comment type="caution">
    <text evidence="2">The sequence shown here is derived from an EMBL/GenBank/DDBJ whole genome shotgun (WGS) entry which is preliminary data.</text>
</comment>
<evidence type="ECO:0000313" key="2">
    <source>
        <dbReference type="EMBL" id="KKL06703.1"/>
    </source>
</evidence>
<dbReference type="AlphaFoldDB" id="A0A0F9D3N7"/>
<gene>
    <name evidence="2" type="ORF">LCGC14_2593350</name>
</gene>
<feature type="coiled-coil region" evidence="1">
    <location>
        <begin position="20"/>
        <end position="47"/>
    </location>
</feature>